<evidence type="ECO:0000313" key="1">
    <source>
        <dbReference type="EMBL" id="KAK4878903.1"/>
    </source>
</evidence>
<gene>
    <name evidence="1" type="ORF">RN001_007049</name>
</gene>
<dbReference type="AlphaFoldDB" id="A0AAN7P938"/>
<dbReference type="EMBL" id="JARPUR010000003">
    <property type="protein sequence ID" value="KAK4878903.1"/>
    <property type="molecule type" value="Genomic_DNA"/>
</dbReference>
<reference evidence="2" key="1">
    <citation type="submission" date="2023-01" db="EMBL/GenBank/DDBJ databases">
        <title>Key to firefly adult light organ development and bioluminescence: homeobox transcription factors regulate luciferase expression and transportation to peroxisome.</title>
        <authorList>
            <person name="Fu X."/>
        </authorList>
    </citation>
    <scope>NUCLEOTIDE SEQUENCE [LARGE SCALE GENOMIC DNA]</scope>
</reference>
<dbReference type="Proteomes" id="UP001353858">
    <property type="component" value="Unassembled WGS sequence"/>
</dbReference>
<dbReference type="PANTHER" id="PTHR11008">
    <property type="entry name" value="PROTEIN TAKEOUT-LIKE PROTEIN"/>
    <property type="match status" value="1"/>
</dbReference>
<comment type="caution">
    <text evidence="1">The sequence shown here is derived from an EMBL/GenBank/DDBJ whole genome shotgun (WGS) entry which is preliminary data.</text>
</comment>
<dbReference type="GO" id="GO:0005615">
    <property type="term" value="C:extracellular space"/>
    <property type="evidence" value="ECO:0007669"/>
    <property type="project" value="TreeGrafter"/>
</dbReference>
<dbReference type="Pfam" id="PF06585">
    <property type="entry name" value="JHBP"/>
    <property type="match status" value="2"/>
</dbReference>
<dbReference type="SMART" id="SM00700">
    <property type="entry name" value="JHBP"/>
    <property type="match status" value="1"/>
</dbReference>
<evidence type="ECO:0000313" key="2">
    <source>
        <dbReference type="Proteomes" id="UP001353858"/>
    </source>
</evidence>
<dbReference type="InterPro" id="IPR038606">
    <property type="entry name" value="To_sf"/>
</dbReference>
<protein>
    <submittedName>
        <fullName evidence="1">Uncharacterized protein</fullName>
    </submittedName>
</protein>
<accession>A0AAN7P938</accession>
<dbReference type="InterPro" id="IPR010562">
    <property type="entry name" value="Haemolymph_juvenile_hormone-bd"/>
</dbReference>
<sequence length="408" mass="46606">MFIQQSNIKAANAIYRQFDAQSLLTKMKVIYLAFLGVNFALELPSYFPKCCLNDPNINNCILEAAMKVKPYIQNGVEELGINPLYPVVFPYFPMDHSAEHGEFLSSNKDFTIYGMNNYNVESIQFYAKEMILKGKMNFNELFVHCLYETVKGHLVNIPIEGKGIYGGLLGPINITFEINVDLIERNVVVLVISSIQAISLPPYFPKCLIDDKCISSCVVEAAKKLRPYLEQGIKELSIKPIKPTILKNFNVTHKAIDANFKGKARNFVFHGMQHYDIVDLEFHPKEVLLKGIIKFGDVHTFSDYILDGHIVSIPVTGKGDLIRVRNLEYCKLKDVKVKYKPSNYLMRFDGLQKENGPWGDTNTALKEKSVQIAIAVAPVFEEIMRTYLVNYLEWFLREVPYSKLFLRS</sequence>
<dbReference type="PANTHER" id="PTHR11008:SF32">
    <property type="entry name" value="CIRCADIAN CLOCK-CONTROLLED PROTEIN DAYWAKE-RELATED"/>
    <property type="match status" value="1"/>
</dbReference>
<dbReference type="Gene3D" id="3.15.10.30">
    <property type="entry name" value="Haemolymph juvenile hormone binding protein"/>
    <property type="match status" value="2"/>
</dbReference>
<keyword evidence="2" id="KW-1185">Reference proteome</keyword>
<name>A0AAN7P938_9COLE</name>
<proteinExistence type="predicted"/>
<organism evidence="1 2">
    <name type="scientific">Aquatica leii</name>
    <dbReference type="NCBI Taxonomy" id="1421715"/>
    <lineage>
        <taxon>Eukaryota</taxon>
        <taxon>Metazoa</taxon>
        <taxon>Ecdysozoa</taxon>
        <taxon>Arthropoda</taxon>
        <taxon>Hexapoda</taxon>
        <taxon>Insecta</taxon>
        <taxon>Pterygota</taxon>
        <taxon>Neoptera</taxon>
        <taxon>Endopterygota</taxon>
        <taxon>Coleoptera</taxon>
        <taxon>Polyphaga</taxon>
        <taxon>Elateriformia</taxon>
        <taxon>Elateroidea</taxon>
        <taxon>Lampyridae</taxon>
        <taxon>Luciolinae</taxon>
        <taxon>Aquatica</taxon>
    </lineage>
</organism>